<sequence length="193" mass="20942">MFKKGSELPGAWQRQRQERSLTYPKRTLSPHSWLASLHCAGLTCPLFEQALLLTMLNNRGLPGGCQEGSMNDHFIHSIETFVLCLYAAGSLFGTILASNTPSAYRILAVFGGQGFMVIASILIPIHMGVSFLYISCAIIGLGEGIVLVCYLTFRASRISEDMIGRVYTVTATATQGMGAVVFFVIGVLLSIWG</sequence>
<feature type="transmembrane region" description="Helical" evidence="1">
    <location>
        <begin position="131"/>
        <end position="153"/>
    </location>
</feature>
<accession>A0A9X2AF46</accession>
<keyword evidence="1" id="KW-0472">Membrane</keyword>
<evidence type="ECO:0000256" key="1">
    <source>
        <dbReference type="SAM" id="Phobius"/>
    </source>
</evidence>
<evidence type="ECO:0000313" key="2">
    <source>
        <dbReference type="EMBL" id="MCI0184032.1"/>
    </source>
</evidence>
<dbReference type="InterPro" id="IPR036259">
    <property type="entry name" value="MFS_trans_sf"/>
</dbReference>
<comment type="caution">
    <text evidence="2">The sequence shown here is derived from an EMBL/GenBank/DDBJ whole genome shotgun (WGS) entry which is preliminary data.</text>
</comment>
<dbReference type="SUPFAM" id="SSF103473">
    <property type="entry name" value="MFS general substrate transporter"/>
    <property type="match status" value="1"/>
</dbReference>
<protein>
    <submittedName>
        <fullName evidence="2">Uncharacterized protein</fullName>
    </submittedName>
</protein>
<name>A0A9X2AF46_9BACL</name>
<dbReference type="Proteomes" id="UP001139263">
    <property type="component" value="Unassembled WGS sequence"/>
</dbReference>
<organism evidence="2 3">
    <name type="scientific">Sulfoacidibacillus ferrooxidans</name>
    <dbReference type="NCBI Taxonomy" id="2005001"/>
    <lineage>
        <taxon>Bacteria</taxon>
        <taxon>Bacillati</taxon>
        <taxon>Bacillota</taxon>
        <taxon>Bacilli</taxon>
        <taxon>Bacillales</taxon>
        <taxon>Alicyclobacillaceae</taxon>
        <taxon>Sulfoacidibacillus</taxon>
    </lineage>
</organism>
<evidence type="ECO:0000313" key="3">
    <source>
        <dbReference type="Proteomes" id="UP001139263"/>
    </source>
</evidence>
<keyword evidence="1" id="KW-1133">Transmembrane helix</keyword>
<feature type="transmembrane region" description="Helical" evidence="1">
    <location>
        <begin position="165"/>
        <end position="192"/>
    </location>
</feature>
<gene>
    <name evidence="2" type="ORF">MM817_02327</name>
</gene>
<proteinExistence type="predicted"/>
<reference evidence="2" key="1">
    <citation type="submission" date="2022-03" db="EMBL/GenBank/DDBJ databases">
        <title>Draft Genome Sequence of Firmicute Strain S0AB, a Heterotrophic Iron/Sulfur-Oxidizing Extreme Acidophile.</title>
        <authorList>
            <person name="Vergara E."/>
            <person name="Pakostova E."/>
            <person name="Johnson D.B."/>
            <person name="Holmes D.S."/>
        </authorList>
    </citation>
    <scope>NUCLEOTIDE SEQUENCE</scope>
    <source>
        <strain evidence="2">S0AB</strain>
    </source>
</reference>
<keyword evidence="1" id="KW-0812">Transmembrane</keyword>
<feature type="transmembrane region" description="Helical" evidence="1">
    <location>
        <begin position="104"/>
        <end position="125"/>
    </location>
</feature>
<feature type="transmembrane region" description="Helical" evidence="1">
    <location>
        <begin position="74"/>
        <end position="97"/>
    </location>
</feature>
<dbReference type="EMBL" id="JALBUF010000008">
    <property type="protein sequence ID" value="MCI0184032.1"/>
    <property type="molecule type" value="Genomic_DNA"/>
</dbReference>
<dbReference type="AlphaFoldDB" id="A0A9X2AF46"/>
<dbReference type="Gene3D" id="1.20.1250.20">
    <property type="entry name" value="MFS general substrate transporter like domains"/>
    <property type="match status" value="1"/>
</dbReference>
<keyword evidence="3" id="KW-1185">Reference proteome</keyword>